<dbReference type="PROSITE" id="PS51257">
    <property type="entry name" value="PROKAR_LIPOPROTEIN"/>
    <property type="match status" value="1"/>
</dbReference>
<evidence type="ECO:0000313" key="1">
    <source>
        <dbReference type="EMBL" id="RHH38881.1"/>
    </source>
</evidence>
<dbReference type="EMBL" id="QRJR01000046">
    <property type="protein sequence ID" value="RHH38881.1"/>
    <property type="molecule type" value="Genomic_DNA"/>
</dbReference>
<sequence>MRRIVKNCLFTAILMAGGMISTSCEDWTDPESIDIHYPTFEEQNPQLYADYLKDLKLYKAEGHKVVFVSFNNPGNPRHQSERLTVVPDSVDFICLNNPENLSGETQAEMVKIREKAIRTLACINYDDLENEWNKKAEKNPELTEEEARKYLNERTDALLALCDGYGYDGILVSYTGRSMVGMKEIPLQQYKERQQNFFSKVMSWQAGHIDKMMVFYGNVQYLDPENMDMLDKYNYLILKTTSSTNQVALTMNAMTAIQAGKEAAGTNTNPVPTDRFIAATQLPLKSDADMLIGYWNTKGDRSLAAQGTARWIVQASTEFTRSGIFVDNIQEDYFNNTYASVREVIQIMNPNK</sequence>
<dbReference type="InterPro" id="IPR032320">
    <property type="entry name" value="GH18_BT1044-like"/>
</dbReference>
<proteinExistence type="predicted"/>
<gene>
    <name evidence="1" type="ORF">DW206_25100</name>
</gene>
<protein>
    <recommendedName>
        <fullName evidence="3">Glycoside hydrolase Family 18, chitinase_18</fullName>
    </recommendedName>
</protein>
<evidence type="ECO:0008006" key="3">
    <source>
        <dbReference type="Google" id="ProtNLM"/>
    </source>
</evidence>
<organism evidence="1 2">
    <name type="scientific">Bacteroides ovatus</name>
    <dbReference type="NCBI Taxonomy" id="28116"/>
    <lineage>
        <taxon>Bacteria</taxon>
        <taxon>Pseudomonadati</taxon>
        <taxon>Bacteroidota</taxon>
        <taxon>Bacteroidia</taxon>
        <taxon>Bacteroidales</taxon>
        <taxon>Bacteroidaceae</taxon>
        <taxon>Bacteroides</taxon>
    </lineage>
</organism>
<name>A0A3E5HGY5_BACOV</name>
<dbReference type="Pfam" id="PF16141">
    <property type="entry name" value="GH18_BT1044-like"/>
    <property type="match status" value="1"/>
</dbReference>
<dbReference type="AlphaFoldDB" id="A0A3E5HGY5"/>
<evidence type="ECO:0000313" key="2">
    <source>
        <dbReference type="Proteomes" id="UP000283329"/>
    </source>
</evidence>
<comment type="caution">
    <text evidence="1">The sequence shown here is derived from an EMBL/GenBank/DDBJ whole genome shotgun (WGS) entry which is preliminary data.</text>
</comment>
<accession>A0A3E5HGY5</accession>
<dbReference type="Proteomes" id="UP000283329">
    <property type="component" value="Unassembled WGS sequence"/>
</dbReference>
<reference evidence="1 2" key="1">
    <citation type="submission" date="2018-08" db="EMBL/GenBank/DDBJ databases">
        <title>A genome reference for cultivated species of the human gut microbiota.</title>
        <authorList>
            <person name="Zou Y."/>
            <person name="Xue W."/>
            <person name="Luo G."/>
        </authorList>
    </citation>
    <scope>NUCLEOTIDE SEQUENCE [LARGE SCALE GENOMIC DNA]</scope>
    <source>
        <strain evidence="1 2">AM17-48</strain>
    </source>
</reference>
<dbReference type="RefSeq" id="WP_115485165.1">
    <property type="nucleotide sequence ID" value="NZ_BAABYV010000001.1"/>
</dbReference>